<gene>
    <name evidence="1" type="ORF">TorRG33x02_082860</name>
</gene>
<dbReference type="Proteomes" id="UP000237000">
    <property type="component" value="Unassembled WGS sequence"/>
</dbReference>
<accession>A0A2P5FE25</accession>
<dbReference type="OrthoDB" id="5152478at2759"/>
<comment type="caution">
    <text evidence="1">The sequence shown here is derived from an EMBL/GenBank/DDBJ whole genome shotgun (WGS) entry which is preliminary data.</text>
</comment>
<evidence type="ECO:0000313" key="2">
    <source>
        <dbReference type="Proteomes" id="UP000237000"/>
    </source>
</evidence>
<sequence>MRTPITHWNTKPLSRTNNNICPKFTRWLQHCQCQKITCHHNLNPISMSILNELPIIQNFTLSARILDKNTTNITRFVINVLKISSNNFQIETISSGLANINSLRVTVIGDDKSLLLSLLNVVTHGHCLRSRGSFIEQRSIRHGQASKIRYKGLEVKQRLKTPLGYLSLVRGVLGIPSRVFHYVPQNYRRDMSVIVPHPNIGLENLVLRSQTLHMINHLALC</sequence>
<dbReference type="InParanoid" id="A0A2P5FE25"/>
<dbReference type="EMBL" id="JXTC01000041">
    <property type="protein sequence ID" value="PON96038.1"/>
    <property type="molecule type" value="Genomic_DNA"/>
</dbReference>
<evidence type="ECO:0000313" key="1">
    <source>
        <dbReference type="EMBL" id="PON96038.1"/>
    </source>
</evidence>
<name>A0A2P5FE25_TREOI</name>
<proteinExistence type="predicted"/>
<keyword evidence="2" id="KW-1185">Reference proteome</keyword>
<dbReference type="AlphaFoldDB" id="A0A2P5FE25"/>
<protein>
    <submittedName>
        <fullName evidence="1">Uncharacterized protein</fullName>
    </submittedName>
</protein>
<reference evidence="2" key="1">
    <citation type="submission" date="2016-06" db="EMBL/GenBank/DDBJ databases">
        <title>Parallel loss of symbiosis genes in relatives of nitrogen-fixing non-legume Parasponia.</title>
        <authorList>
            <person name="Van Velzen R."/>
            <person name="Holmer R."/>
            <person name="Bu F."/>
            <person name="Rutten L."/>
            <person name="Van Zeijl A."/>
            <person name="Liu W."/>
            <person name="Santuari L."/>
            <person name="Cao Q."/>
            <person name="Sharma T."/>
            <person name="Shen D."/>
            <person name="Roswanjaya Y."/>
            <person name="Wardhani T."/>
            <person name="Kalhor M.S."/>
            <person name="Jansen J."/>
            <person name="Van den Hoogen J."/>
            <person name="Gungor B."/>
            <person name="Hartog M."/>
            <person name="Hontelez J."/>
            <person name="Verver J."/>
            <person name="Yang W.-C."/>
            <person name="Schijlen E."/>
            <person name="Repin R."/>
            <person name="Schilthuizen M."/>
            <person name="Schranz E."/>
            <person name="Heidstra R."/>
            <person name="Miyata K."/>
            <person name="Fedorova E."/>
            <person name="Kohlen W."/>
            <person name="Bisseling T."/>
            <person name="Smit S."/>
            <person name="Geurts R."/>
        </authorList>
    </citation>
    <scope>NUCLEOTIDE SEQUENCE [LARGE SCALE GENOMIC DNA]</scope>
    <source>
        <strain evidence="2">cv. RG33-2</strain>
    </source>
</reference>
<organism evidence="1 2">
    <name type="scientific">Trema orientale</name>
    <name type="common">Charcoal tree</name>
    <name type="synonym">Celtis orientalis</name>
    <dbReference type="NCBI Taxonomy" id="63057"/>
    <lineage>
        <taxon>Eukaryota</taxon>
        <taxon>Viridiplantae</taxon>
        <taxon>Streptophyta</taxon>
        <taxon>Embryophyta</taxon>
        <taxon>Tracheophyta</taxon>
        <taxon>Spermatophyta</taxon>
        <taxon>Magnoliopsida</taxon>
        <taxon>eudicotyledons</taxon>
        <taxon>Gunneridae</taxon>
        <taxon>Pentapetalae</taxon>
        <taxon>rosids</taxon>
        <taxon>fabids</taxon>
        <taxon>Rosales</taxon>
        <taxon>Cannabaceae</taxon>
        <taxon>Trema</taxon>
    </lineage>
</organism>